<dbReference type="Proteomes" id="UP000264330">
    <property type="component" value="Unassembled WGS sequence"/>
</dbReference>
<name>A0A3D5J1P3_9FLAO</name>
<sequence>MKNRIISVFLVVFGLLNGLAQELYDIPDGKATRWASFENAKAEKGGGGKENKGAKGHPFERIPAGKSLDLLDIDGSGTIKRIWLTISDRSPEMLRALTIKMFWEGSDKPAVAVPLGDFFGLGLGQKTAFENKLFSDPEGRSFNCFVPMPFQKSARITITNESDKDLDAIFYDINLLKENHEGELFYFHAYWNREKNTTLGEAFKILPKINGKGRFIGTNMGIVTNKLYNDTWWGEGEVKMYIDGDSNFPSLVGSGTEDYVGTAYGQGTYNHMFQGSLLADKEEGAFAFYRYHIPDPVYFYGDIKVTIQQMGGAPRDVVRKLVENGADLIPVTIDHAPNFTKLFELENAPKLEDKDFPDGWTNFYRSDDVSATAYFYLNKPYSDLPPLQTVELRTANLIKAAVVKNDL</sequence>
<dbReference type="EMBL" id="DPMF01000289">
    <property type="protein sequence ID" value="HCV81873.1"/>
    <property type="molecule type" value="Genomic_DNA"/>
</dbReference>
<protein>
    <submittedName>
        <fullName evidence="2">DUF2961 domain-containing protein</fullName>
    </submittedName>
</protein>
<evidence type="ECO:0000313" key="3">
    <source>
        <dbReference type="Proteomes" id="UP000264330"/>
    </source>
</evidence>
<proteinExistence type="predicted"/>
<dbReference type="RefSeq" id="WP_013070399.1">
    <property type="nucleotide sequence ID" value="NZ_CAJXAW010000009.1"/>
</dbReference>
<organism evidence="2 3">
    <name type="scientific">Zunongwangia profunda</name>
    <dbReference type="NCBI Taxonomy" id="398743"/>
    <lineage>
        <taxon>Bacteria</taxon>
        <taxon>Pseudomonadati</taxon>
        <taxon>Bacteroidota</taxon>
        <taxon>Flavobacteriia</taxon>
        <taxon>Flavobacteriales</taxon>
        <taxon>Flavobacteriaceae</taxon>
        <taxon>Zunongwangia</taxon>
    </lineage>
</organism>
<dbReference type="Gene3D" id="2.60.120.1390">
    <property type="match status" value="1"/>
</dbReference>
<reference evidence="2 3" key="1">
    <citation type="journal article" date="2018" name="Nat. Biotechnol.">
        <title>A standardized bacterial taxonomy based on genome phylogeny substantially revises the tree of life.</title>
        <authorList>
            <person name="Parks D.H."/>
            <person name="Chuvochina M."/>
            <person name="Waite D.W."/>
            <person name="Rinke C."/>
            <person name="Skarshewski A."/>
            <person name="Chaumeil P.A."/>
            <person name="Hugenholtz P."/>
        </authorList>
    </citation>
    <scope>NUCLEOTIDE SEQUENCE [LARGE SCALE GENOMIC DNA]</scope>
    <source>
        <strain evidence="2">UBA9359</strain>
    </source>
</reference>
<comment type="caution">
    <text evidence="2">The sequence shown here is derived from an EMBL/GenBank/DDBJ whole genome shotgun (WGS) entry which is preliminary data.</text>
</comment>
<dbReference type="AlphaFoldDB" id="A0A3D5J1P3"/>
<feature type="region of interest" description="Disordered" evidence="1">
    <location>
        <begin position="41"/>
        <end position="60"/>
    </location>
</feature>
<accession>A0A3D5J1P3</accession>
<dbReference type="InterPro" id="IPR021345">
    <property type="entry name" value="DUF2961"/>
</dbReference>
<dbReference type="Pfam" id="PF11175">
    <property type="entry name" value="DUF2961"/>
    <property type="match status" value="1"/>
</dbReference>
<dbReference type="OMA" id="RSFNCFI"/>
<evidence type="ECO:0000256" key="1">
    <source>
        <dbReference type="SAM" id="MobiDB-lite"/>
    </source>
</evidence>
<gene>
    <name evidence="2" type="ORF">DGQ38_12570</name>
</gene>
<evidence type="ECO:0000313" key="2">
    <source>
        <dbReference type="EMBL" id="HCV81873.1"/>
    </source>
</evidence>